<dbReference type="Proteomes" id="UP000757232">
    <property type="component" value="Unassembled WGS sequence"/>
</dbReference>
<feature type="region of interest" description="Disordered" evidence="1">
    <location>
        <begin position="503"/>
        <end position="560"/>
    </location>
</feature>
<proteinExistence type="predicted"/>
<evidence type="ECO:0000256" key="1">
    <source>
        <dbReference type="SAM" id="MobiDB-lite"/>
    </source>
</evidence>
<comment type="caution">
    <text evidence="3">The sequence shown here is derived from an EMBL/GenBank/DDBJ whole genome shotgun (WGS) entry which is preliminary data.</text>
</comment>
<name>A0A9Q5HR76_SANBA</name>
<dbReference type="PRINTS" id="PR01270">
    <property type="entry name" value="HDASUPER"/>
</dbReference>
<evidence type="ECO:0000313" key="4">
    <source>
        <dbReference type="Proteomes" id="UP000757232"/>
    </source>
</evidence>
<feature type="domain" description="Histone deacetylase" evidence="2">
    <location>
        <begin position="125"/>
        <end position="432"/>
    </location>
</feature>
<evidence type="ECO:0000313" key="3">
    <source>
        <dbReference type="EMBL" id="OCB84389.1"/>
    </source>
</evidence>
<dbReference type="EMBL" id="LNZH02000215">
    <property type="protein sequence ID" value="OCB84389.1"/>
    <property type="molecule type" value="Genomic_DNA"/>
</dbReference>
<evidence type="ECO:0000259" key="2">
    <source>
        <dbReference type="Pfam" id="PF00850"/>
    </source>
</evidence>
<dbReference type="PANTHER" id="PTHR47558">
    <property type="entry name" value="HISTONE DEACETYLASE HOS3"/>
    <property type="match status" value="1"/>
</dbReference>
<reference evidence="3" key="1">
    <citation type="submission" date="2016-06" db="EMBL/GenBank/DDBJ databases">
        <title>Draft Genome sequence of the fungus Inonotus baumii.</title>
        <authorList>
            <person name="Zhu H."/>
            <person name="Lin W."/>
        </authorList>
    </citation>
    <scope>NUCLEOTIDE SEQUENCE</scope>
    <source>
        <strain evidence="3">821</strain>
    </source>
</reference>
<dbReference type="InterPro" id="IPR000286">
    <property type="entry name" value="HDACs"/>
</dbReference>
<dbReference type="SUPFAM" id="SSF52768">
    <property type="entry name" value="Arginase/deacetylase"/>
    <property type="match status" value="1"/>
</dbReference>
<dbReference type="GO" id="GO:0004407">
    <property type="term" value="F:histone deacetylase activity"/>
    <property type="evidence" value="ECO:0007669"/>
    <property type="project" value="TreeGrafter"/>
</dbReference>
<dbReference type="GO" id="GO:0005634">
    <property type="term" value="C:nucleus"/>
    <property type="evidence" value="ECO:0007669"/>
    <property type="project" value="TreeGrafter"/>
</dbReference>
<dbReference type="Gene3D" id="3.40.800.20">
    <property type="entry name" value="Histone deacetylase domain"/>
    <property type="match status" value="1"/>
</dbReference>
<organism evidence="3 4">
    <name type="scientific">Sanghuangporus baumii</name>
    <name type="common">Phellinus baumii</name>
    <dbReference type="NCBI Taxonomy" id="108892"/>
    <lineage>
        <taxon>Eukaryota</taxon>
        <taxon>Fungi</taxon>
        <taxon>Dikarya</taxon>
        <taxon>Basidiomycota</taxon>
        <taxon>Agaricomycotina</taxon>
        <taxon>Agaricomycetes</taxon>
        <taxon>Hymenochaetales</taxon>
        <taxon>Hymenochaetaceae</taxon>
        <taxon>Sanghuangporus</taxon>
    </lineage>
</organism>
<dbReference type="AlphaFoldDB" id="A0A9Q5HR76"/>
<dbReference type="OrthoDB" id="5232919at2759"/>
<keyword evidence="4" id="KW-1185">Reference proteome</keyword>
<gene>
    <name evidence="3" type="ORF">A7U60_g8373</name>
</gene>
<dbReference type="InterPro" id="IPR037138">
    <property type="entry name" value="His_deacetylse_dom_sf"/>
</dbReference>
<dbReference type="Pfam" id="PF00850">
    <property type="entry name" value="Hist_deacetyl"/>
    <property type="match status" value="1"/>
</dbReference>
<dbReference type="InterPro" id="IPR053244">
    <property type="entry name" value="HDAC_HD_type_1"/>
</dbReference>
<dbReference type="CDD" id="cd09998">
    <property type="entry name" value="HDAC_Hos3"/>
    <property type="match status" value="1"/>
</dbReference>
<dbReference type="InterPro" id="IPR023801">
    <property type="entry name" value="His_deacetylse_dom"/>
</dbReference>
<protein>
    <submittedName>
        <fullName evidence="3">Arginase/deacetylase</fullName>
    </submittedName>
</protein>
<accession>A0A9Q5HR76</accession>
<dbReference type="InterPro" id="IPR023696">
    <property type="entry name" value="Ureohydrolase_dom_sf"/>
</dbReference>
<sequence length="602" mass="66106">MSEPSQSGTAIFLQDACYLHRFIRSADLSLIVERPERLRALKVGFSAAIARLEEGITVDEKRETESTDVLNGNDTENELAAALEKLDILQDTRVNIVDIIASSATVNILDNKAVKFVHGDIDGDVYLEGLIKWTKESMNKIKEGGSEIPEHLSQGDLYLCPESLDAIQGALGTVCEAVDKIMVASQDTQEEESKGLLTDKRISNAFVAIRPPGHHCGEDTPSGFCFVNNVIVAAAHAHLNHGVRKVVIFDIDLHHGNGTQSLAWQINEETYRQNLEVEAGSQGTSAGLEIFYGSIHDVLSFPCEDGVPSMVQAASVSIHGSHGQHIENIHLQEYRSEEDFWEDLYPNKYSGLLSKAEEFVKGTDPSQLLVFISCGFDACEHEYPSMSRHNRRVPTSFYHRFAVDARNFACKFAAGKLISVLEGGYSDRTLISGGMAHLCGLVDSHSLGAEVKEEWWSIDNLTLLEKMTRKKRGGKVSLGGPGEKWLERAFAIFQSIETILTPSASKMPARPPSSRVLRERKPPSTVTSPKGSPKARRTRGKVAIDEVLSAASTSSGESIDEIEKKLESLDLDKAKPDAEDAKAGAMKKVPRIILRVKEPEMP</sequence>
<dbReference type="PANTHER" id="PTHR47558:SF1">
    <property type="entry name" value="HISTONE DEACETYLASE HOS3"/>
    <property type="match status" value="1"/>
</dbReference>
<dbReference type="GO" id="GO:0010468">
    <property type="term" value="P:regulation of gene expression"/>
    <property type="evidence" value="ECO:0007669"/>
    <property type="project" value="UniProtKB-ARBA"/>
</dbReference>